<dbReference type="GO" id="GO:0003700">
    <property type="term" value="F:DNA-binding transcription factor activity"/>
    <property type="evidence" value="ECO:0007669"/>
    <property type="project" value="InterPro"/>
</dbReference>
<dbReference type="OrthoDB" id="7945987at2"/>
<sequence length="202" mass="22540">MNAPNDPDQDPRVRSLDARSLRGLAHPLRMRLLDALRFGGPATASRLAEKLGESSGATSYHLRQLAAHGFIEDAPEQGTGRERWWKAVHQGLRFSDTLFADDNPEVRGAADMYLHQVATAHTRDLSTWLGNRQAWPAEWNSAWDMSSETLRLTPELTQELVAKMHALMESYRDRALDEGAGADGTGAEQVRFHTHAFPLITE</sequence>
<dbReference type="AlphaFoldDB" id="A0A345I145"/>
<dbReference type="Pfam" id="PF12840">
    <property type="entry name" value="HTH_20"/>
    <property type="match status" value="1"/>
</dbReference>
<protein>
    <submittedName>
        <fullName evidence="2">ArsR family transcriptional regulator</fullName>
    </submittedName>
</protein>
<dbReference type="CDD" id="cd00090">
    <property type="entry name" value="HTH_ARSR"/>
    <property type="match status" value="1"/>
</dbReference>
<dbReference type="InterPro" id="IPR001845">
    <property type="entry name" value="HTH_ArsR_DNA-bd_dom"/>
</dbReference>
<organism evidence="2 3">
    <name type="scientific">Streptomyces paludis</name>
    <dbReference type="NCBI Taxonomy" id="2282738"/>
    <lineage>
        <taxon>Bacteria</taxon>
        <taxon>Bacillati</taxon>
        <taxon>Actinomycetota</taxon>
        <taxon>Actinomycetes</taxon>
        <taxon>Kitasatosporales</taxon>
        <taxon>Streptomycetaceae</taxon>
        <taxon>Streptomyces</taxon>
    </lineage>
</organism>
<dbReference type="KEGG" id="spad:DVK44_17225"/>
<dbReference type="Gene3D" id="1.10.10.10">
    <property type="entry name" value="Winged helix-like DNA-binding domain superfamily/Winged helix DNA-binding domain"/>
    <property type="match status" value="1"/>
</dbReference>
<dbReference type="InterPro" id="IPR036390">
    <property type="entry name" value="WH_DNA-bd_sf"/>
</dbReference>
<dbReference type="InterPro" id="IPR011991">
    <property type="entry name" value="ArsR-like_HTH"/>
</dbReference>
<evidence type="ECO:0000313" key="2">
    <source>
        <dbReference type="EMBL" id="AXG82669.1"/>
    </source>
</evidence>
<feature type="domain" description="HTH arsR-type" evidence="1">
    <location>
        <begin position="19"/>
        <end position="115"/>
    </location>
</feature>
<name>A0A345I145_9ACTN</name>
<proteinExistence type="predicted"/>
<evidence type="ECO:0000259" key="1">
    <source>
        <dbReference type="SMART" id="SM00418"/>
    </source>
</evidence>
<dbReference type="InterPro" id="IPR036388">
    <property type="entry name" value="WH-like_DNA-bd_sf"/>
</dbReference>
<reference evidence="3" key="1">
    <citation type="submission" date="2018-07" db="EMBL/GenBank/DDBJ databases">
        <authorList>
            <person name="Zhao J."/>
        </authorList>
    </citation>
    <scope>NUCLEOTIDE SEQUENCE [LARGE SCALE GENOMIC DNA]</scope>
    <source>
        <strain evidence="3">GSSD-12</strain>
    </source>
</reference>
<dbReference type="Proteomes" id="UP000253868">
    <property type="component" value="Chromosome"/>
</dbReference>
<dbReference type="SMART" id="SM00418">
    <property type="entry name" value="HTH_ARSR"/>
    <property type="match status" value="1"/>
</dbReference>
<evidence type="ECO:0000313" key="3">
    <source>
        <dbReference type="Proteomes" id="UP000253868"/>
    </source>
</evidence>
<gene>
    <name evidence="2" type="ORF">DVK44_17225</name>
</gene>
<accession>A0A345I145</accession>
<keyword evidence="3" id="KW-1185">Reference proteome</keyword>
<dbReference type="EMBL" id="CP031194">
    <property type="protein sequence ID" value="AXG82669.1"/>
    <property type="molecule type" value="Genomic_DNA"/>
</dbReference>
<dbReference type="SUPFAM" id="SSF46785">
    <property type="entry name" value="Winged helix' DNA-binding domain"/>
    <property type="match status" value="1"/>
</dbReference>